<sequence>MRFAAPALVALAATGHAAARAFNNELVARTTTDTCAEVDAGLSVNILGISIVVGLVEVCLCISGIPLFVKSNSVAIAAVNIAGIASVSAELTAMINTAKGHQKCTYPDNCDPLCAKSNPCGFQCKNGFSPFPPSKPTDCVCLSPKKVCNGICGDFPSCPSAHPKRELEMAKRYATCDKGFTACGVFGWPGMRASQAWECIDTTSDLESCGGCAVPLTISSPQGIDCTAIPGVADVSCHAGSCMVHRCLPGYTPSHDRSFCIHASNLNFGSHNTDVPAAAYGLEHVPFQKKEE</sequence>
<name>A0A8K0UKI8_9AGAR</name>
<dbReference type="AlphaFoldDB" id="A0A8K0UKI8"/>
<dbReference type="InterPro" id="IPR038955">
    <property type="entry name" value="PriA/CPL1_fungi"/>
</dbReference>
<dbReference type="PANTHER" id="PTHR35192">
    <property type="entry name" value="PROTEIN, PUTATIVE-RELATED"/>
    <property type="match status" value="1"/>
</dbReference>
<dbReference type="PANTHER" id="PTHR35192:SF2">
    <property type="entry name" value="APPLE DOMAIN-CONTAINING PROTEIN"/>
    <property type="match status" value="1"/>
</dbReference>
<comment type="caution">
    <text evidence="2">The sequence shown here is derived from an EMBL/GenBank/DDBJ whole genome shotgun (WGS) entry which is preliminary data.</text>
</comment>
<evidence type="ECO:0000259" key="1">
    <source>
        <dbReference type="Pfam" id="PF21671"/>
    </source>
</evidence>
<feature type="domain" description="Protein CPL1-like" evidence="1">
    <location>
        <begin position="197"/>
        <end position="261"/>
    </location>
</feature>
<evidence type="ECO:0000313" key="2">
    <source>
        <dbReference type="EMBL" id="KAH8094606.1"/>
    </source>
</evidence>
<dbReference type="OrthoDB" id="439917at2759"/>
<organism evidence="2 3">
    <name type="scientific">Cristinia sonorae</name>
    <dbReference type="NCBI Taxonomy" id="1940300"/>
    <lineage>
        <taxon>Eukaryota</taxon>
        <taxon>Fungi</taxon>
        <taxon>Dikarya</taxon>
        <taxon>Basidiomycota</taxon>
        <taxon>Agaricomycotina</taxon>
        <taxon>Agaricomycetes</taxon>
        <taxon>Agaricomycetidae</taxon>
        <taxon>Agaricales</taxon>
        <taxon>Pleurotineae</taxon>
        <taxon>Stephanosporaceae</taxon>
        <taxon>Cristinia</taxon>
    </lineage>
</organism>
<protein>
    <recommendedName>
        <fullName evidence="1">Protein CPL1-like domain-containing protein</fullName>
    </recommendedName>
</protein>
<reference evidence="2" key="1">
    <citation type="journal article" date="2021" name="New Phytol.">
        <title>Evolutionary innovations through gain and loss of genes in the ectomycorrhizal Boletales.</title>
        <authorList>
            <person name="Wu G."/>
            <person name="Miyauchi S."/>
            <person name="Morin E."/>
            <person name="Kuo A."/>
            <person name="Drula E."/>
            <person name="Varga T."/>
            <person name="Kohler A."/>
            <person name="Feng B."/>
            <person name="Cao Y."/>
            <person name="Lipzen A."/>
            <person name="Daum C."/>
            <person name="Hundley H."/>
            <person name="Pangilinan J."/>
            <person name="Johnson J."/>
            <person name="Barry K."/>
            <person name="LaButti K."/>
            <person name="Ng V."/>
            <person name="Ahrendt S."/>
            <person name="Min B."/>
            <person name="Choi I.G."/>
            <person name="Park H."/>
            <person name="Plett J.M."/>
            <person name="Magnuson J."/>
            <person name="Spatafora J.W."/>
            <person name="Nagy L.G."/>
            <person name="Henrissat B."/>
            <person name="Grigoriev I.V."/>
            <person name="Yang Z.L."/>
            <person name="Xu J."/>
            <person name="Martin F.M."/>
        </authorList>
    </citation>
    <scope>NUCLEOTIDE SEQUENCE</scope>
    <source>
        <strain evidence="2">KKN 215</strain>
    </source>
</reference>
<evidence type="ECO:0000313" key="3">
    <source>
        <dbReference type="Proteomes" id="UP000813824"/>
    </source>
</evidence>
<dbReference type="InterPro" id="IPR048661">
    <property type="entry name" value="CPL1-like"/>
</dbReference>
<proteinExistence type="predicted"/>
<dbReference type="Pfam" id="PF21671">
    <property type="entry name" value="CPL1-like"/>
    <property type="match status" value="1"/>
</dbReference>
<dbReference type="Proteomes" id="UP000813824">
    <property type="component" value="Unassembled WGS sequence"/>
</dbReference>
<accession>A0A8K0UKI8</accession>
<gene>
    <name evidence="2" type="ORF">BXZ70DRAFT_348089</name>
</gene>
<keyword evidence="3" id="KW-1185">Reference proteome</keyword>
<dbReference type="EMBL" id="JAEVFJ010000025">
    <property type="protein sequence ID" value="KAH8094606.1"/>
    <property type="molecule type" value="Genomic_DNA"/>
</dbReference>